<dbReference type="Gene3D" id="1.25.40.10">
    <property type="entry name" value="Tetratricopeptide repeat domain"/>
    <property type="match status" value="1"/>
</dbReference>
<accession>A0A3M7L3V6</accession>
<dbReference type="PROSITE" id="PS50084">
    <property type="entry name" value="KH_TYPE_1"/>
    <property type="match status" value="1"/>
</dbReference>
<feature type="compositionally biased region" description="Gly residues" evidence="4">
    <location>
        <begin position="792"/>
        <end position="801"/>
    </location>
</feature>
<comment type="caution">
    <text evidence="7">The sequence shown here is derived from an EMBL/GenBank/DDBJ whole genome shotgun (WGS) entry which is preliminary data.</text>
</comment>
<keyword evidence="1" id="KW-0677">Repeat</keyword>
<evidence type="ECO:0000256" key="5">
    <source>
        <dbReference type="SAM" id="SignalP"/>
    </source>
</evidence>
<evidence type="ECO:0000256" key="3">
    <source>
        <dbReference type="PROSITE-ProRule" id="PRU00339"/>
    </source>
</evidence>
<evidence type="ECO:0000313" key="7">
    <source>
        <dbReference type="EMBL" id="RMZ56156.1"/>
    </source>
</evidence>
<dbReference type="SMART" id="SM00028">
    <property type="entry name" value="TPR"/>
    <property type="match status" value="3"/>
</dbReference>
<feature type="repeat" description="TPR" evidence="3">
    <location>
        <begin position="256"/>
        <end position="289"/>
    </location>
</feature>
<evidence type="ECO:0000313" key="8">
    <source>
        <dbReference type="Proteomes" id="UP000279271"/>
    </source>
</evidence>
<dbReference type="Proteomes" id="UP000279271">
    <property type="component" value="Unassembled WGS sequence"/>
</dbReference>
<gene>
    <name evidence="7" type="ORF">APUTEX25_004580</name>
</gene>
<name>A0A3M7L3V6_AUXPR</name>
<sequence length="872" mass="90074">RDGSAGGLSALLAGLGHGLGPAQAAPGPGTGSPASSSPLTGRASPTEASLARARGRSFTATHGGGEDQAPVAPSPLGDVTRGGASGSTSVRAWVVFLLHDDKLCLPSARGGHAFRLTPRAHPSPVLGSVGEGIEGPIQVVYLSILLSFLVVGAYLVVRQVLARRELEEAAKVFGDRVRSGEGSGEDYLELGVILLRKKLYTQSIKNLEKAKKAWKGPQEELAKVYNAQGFAHFNLEQWSKAAAAYKQAVELQPQYVTAWNNLGDAYEKAKEWRQALDAYNQALVAEPGNSVAQGRAQYCRGKVERMQLGHQTSLSPSPSLSYFMEEAELDISASMCLPPVPAAYAPGSTAGMREGGRPGGGSPAGSSAYRSNLSARRFRDLSAKATAPASRAAPASEPMTMPAISPADRPPLDVSCTGGAGGGNRDGSPAVVTTLLPGEAPGGADMAPLESSIRSYMLAASLNGTSAQTRVELTLMQSGTDPKLVSLAQRSCTGPALLPLYSGRVSVSRPPPRVDLGVRRAGAWVEAAADDGGAGGRVPHQHAADRGVGVRLAHPARGQVQGEAHVFPVRARHAAAWREGGVLSLMQPPPVESGPGQQGYPPEGLGFPPSSDPGHMQQLVDLLGSKVPPKSTAVVECPKTMVGRVIGKGGETIKALQQYTGAMIQIDQSSDPTRVTIAGLPQALQLAVSMVNDIVRGTFKGFAMLRQIALANASSPGMATYGQQHAPVYVQGYGFVPPSQAYGGGEDPLAGMFRTSPAGPITPPISPMRGAGEGSFSPNLAAMLLGGGQVGGQPGYPGMGPGAMSQGNMSPQHQHHHQDNASTDAMLSQLLTQLSFNQQAAEAAASMQQHSPHAYLSQHGTPPGTPGSGGGG</sequence>
<dbReference type="InterPro" id="IPR011990">
    <property type="entry name" value="TPR-like_helical_dom_sf"/>
</dbReference>
<dbReference type="Pfam" id="PF13414">
    <property type="entry name" value="TPR_11"/>
    <property type="match status" value="1"/>
</dbReference>
<feature type="non-terminal residue" evidence="7">
    <location>
        <position position="1"/>
    </location>
</feature>
<dbReference type="GO" id="GO:0003723">
    <property type="term" value="F:RNA binding"/>
    <property type="evidence" value="ECO:0007669"/>
    <property type="project" value="UniProtKB-UniRule"/>
</dbReference>
<feature type="region of interest" description="Disordered" evidence="4">
    <location>
        <begin position="382"/>
        <end position="428"/>
    </location>
</feature>
<proteinExistence type="predicted"/>
<dbReference type="EMBL" id="QOKY01000154">
    <property type="protein sequence ID" value="RMZ56156.1"/>
    <property type="molecule type" value="Genomic_DNA"/>
</dbReference>
<evidence type="ECO:0000256" key="4">
    <source>
        <dbReference type="SAM" id="MobiDB-lite"/>
    </source>
</evidence>
<dbReference type="SMART" id="SM00322">
    <property type="entry name" value="KH"/>
    <property type="match status" value="1"/>
</dbReference>
<feature type="region of interest" description="Disordered" evidence="4">
    <location>
        <begin position="792"/>
        <end position="821"/>
    </location>
</feature>
<feature type="non-terminal residue" evidence="7">
    <location>
        <position position="872"/>
    </location>
</feature>
<feature type="compositionally biased region" description="Low complexity" evidence="4">
    <location>
        <begin position="383"/>
        <end position="398"/>
    </location>
</feature>
<keyword evidence="3" id="KW-0802">TPR repeat</keyword>
<feature type="chain" id="PRO_5018142745" description="K Homology domain-containing protein" evidence="5">
    <location>
        <begin position="25"/>
        <end position="872"/>
    </location>
</feature>
<organism evidence="7 8">
    <name type="scientific">Auxenochlorella protothecoides</name>
    <name type="common">Green microalga</name>
    <name type="synonym">Chlorella protothecoides</name>
    <dbReference type="NCBI Taxonomy" id="3075"/>
    <lineage>
        <taxon>Eukaryota</taxon>
        <taxon>Viridiplantae</taxon>
        <taxon>Chlorophyta</taxon>
        <taxon>core chlorophytes</taxon>
        <taxon>Trebouxiophyceae</taxon>
        <taxon>Chlorellales</taxon>
        <taxon>Chlorellaceae</taxon>
        <taxon>Auxenochlorella</taxon>
    </lineage>
</organism>
<dbReference type="InterPro" id="IPR019734">
    <property type="entry name" value="TPR_rpt"/>
</dbReference>
<feature type="region of interest" description="Disordered" evidence="4">
    <location>
        <begin position="841"/>
        <end position="872"/>
    </location>
</feature>
<feature type="compositionally biased region" description="Low complexity" evidence="4">
    <location>
        <begin position="7"/>
        <end position="41"/>
    </location>
</feature>
<feature type="region of interest" description="Disordered" evidence="4">
    <location>
        <begin position="1"/>
        <end position="83"/>
    </location>
</feature>
<dbReference type="Gene3D" id="3.30.1370.10">
    <property type="entry name" value="K Homology domain, type 1"/>
    <property type="match status" value="1"/>
</dbReference>
<dbReference type="PROSITE" id="PS50005">
    <property type="entry name" value="TPR"/>
    <property type="match status" value="2"/>
</dbReference>
<dbReference type="InterPro" id="IPR036612">
    <property type="entry name" value="KH_dom_type_1_sf"/>
</dbReference>
<reference evidence="8" key="1">
    <citation type="journal article" date="2018" name="Algal Res.">
        <title>Characterization of plant carbon substrate utilization by Auxenochlorella protothecoides.</title>
        <authorList>
            <person name="Vogler B.W."/>
            <person name="Starkenburg S.R."/>
            <person name="Sudasinghe N."/>
            <person name="Schambach J.Y."/>
            <person name="Rollin J.A."/>
            <person name="Pattathil S."/>
            <person name="Barry A.N."/>
        </authorList>
    </citation>
    <scope>NUCLEOTIDE SEQUENCE [LARGE SCALE GENOMIC DNA]</scope>
    <source>
        <strain evidence="8">UTEX 25</strain>
    </source>
</reference>
<feature type="repeat" description="TPR" evidence="3">
    <location>
        <begin position="222"/>
        <end position="255"/>
    </location>
</feature>
<dbReference type="InterPro" id="IPR004088">
    <property type="entry name" value="KH_dom_type_1"/>
</dbReference>
<keyword evidence="2" id="KW-0694">RNA-binding</keyword>
<feature type="domain" description="K Homology" evidence="6">
    <location>
        <begin position="629"/>
        <end position="696"/>
    </location>
</feature>
<dbReference type="PROSITE" id="PS50293">
    <property type="entry name" value="TPR_REGION"/>
    <property type="match status" value="1"/>
</dbReference>
<dbReference type="AlphaFoldDB" id="A0A3M7L3V6"/>
<dbReference type="SUPFAM" id="SSF48452">
    <property type="entry name" value="TPR-like"/>
    <property type="match status" value="1"/>
</dbReference>
<protein>
    <recommendedName>
        <fullName evidence="6">K Homology domain-containing protein</fullName>
    </recommendedName>
</protein>
<keyword evidence="5" id="KW-0732">Signal</keyword>
<feature type="signal peptide" evidence="5">
    <location>
        <begin position="1"/>
        <end position="24"/>
    </location>
</feature>
<feature type="region of interest" description="Disordered" evidence="4">
    <location>
        <begin position="348"/>
        <end position="369"/>
    </location>
</feature>
<dbReference type="InterPro" id="IPR004087">
    <property type="entry name" value="KH_dom"/>
</dbReference>
<evidence type="ECO:0000256" key="2">
    <source>
        <dbReference type="PROSITE-ProRule" id="PRU00117"/>
    </source>
</evidence>
<dbReference type="Pfam" id="PF00013">
    <property type="entry name" value="KH_1"/>
    <property type="match status" value="1"/>
</dbReference>
<dbReference type="PANTHER" id="PTHR10288">
    <property type="entry name" value="KH DOMAIN CONTAINING RNA BINDING PROTEIN"/>
    <property type="match status" value="1"/>
</dbReference>
<evidence type="ECO:0000259" key="6">
    <source>
        <dbReference type="SMART" id="SM00322"/>
    </source>
</evidence>
<dbReference type="SUPFAM" id="SSF54791">
    <property type="entry name" value="Eukaryotic type KH-domain (KH-domain type I)"/>
    <property type="match status" value="1"/>
</dbReference>
<evidence type="ECO:0000256" key="1">
    <source>
        <dbReference type="ARBA" id="ARBA00022737"/>
    </source>
</evidence>